<dbReference type="AlphaFoldDB" id="A0A921AUC1"/>
<feature type="region of interest" description="Disordered" evidence="3">
    <location>
        <begin position="961"/>
        <end position="989"/>
    </location>
</feature>
<feature type="transmembrane region" description="Helical" evidence="4">
    <location>
        <begin position="289"/>
        <end position="310"/>
    </location>
</feature>
<evidence type="ECO:0000313" key="7">
    <source>
        <dbReference type="EMBL" id="HJD96510.1"/>
    </source>
</evidence>
<feature type="transmembrane region" description="Helical" evidence="4">
    <location>
        <begin position="249"/>
        <end position="269"/>
    </location>
</feature>
<evidence type="ECO:0000256" key="3">
    <source>
        <dbReference type="SAM" id="MobiDB-lite"/>
    </source>
</evidence>
<protein>
    <recommendedName>
        <fullName evidence="6">Response regulatory domain-containing protein</fullName>
    </recommendedName>
</protein>
<dbReference type="Gene3D" id="3.30.565.10">
    <property type="entry name" value="Histidine kinase-like ATPase, C-terminal domain"/>
    <property type="match status" value="1"/>
</dbReference>
<dbReference type="Gene3D" id="3.40.50.2300">
    <property type="match status" value="1"/>
</dbReference>
<keyword evidence="4" id="KW-0812">Transmembrane</keyword>
<keyword evidence="4" id="KW-0472">Membrane</keyword>
<evidence type="ECO:0000256" key="4">
    <source>
        <dbReference type="SAM" id="Phobius"/>
    </source>
</evidence>
<dbReference type="RefSeq" id="WP_304120880.1">
    <property type="nucleotide sequence ID" value="NZ_DYZA01000045.1"/>
</dbReference>
<evidence type="ECO:0000256" key="2">
    <source>
        <dbReference type="PROSITE-ProRule" id="PRU00169"/>
    </source>
</evidence>
<feature type="compositionally biased region" description="Basic and acidic residues" evidence="3">
    <location>
        <begin position="850"/>
        <end position="862"/>
    </location>
</feature>
<gene>
    <name evidence="7" type="ORF">K8W16_02540</name>
</gene>
<feature type="compositionally biased region" description="Basic and acidic residues" evidence="3">
    <location>
        <begin position="808"/>
        <end position="817"/>
    </location>
</feature>
<dbReference type="InterPro" id="IPR036890">
    <property type="entry name" value="HATPase_C_sf"/>
</dbReference>
<feature type="transmembrane region" description="Helical" evidence="4">
    <location>
        <begin position="316"/>
        <end position="335"/>
    </location>
</feature>
<reference evidence="7" key="1">
    <citation type="journal article" date="2021" name="PeerJ">
        <title>Extensive microbial diversity within the chicken gut microbiome revealed by metagenomics and culture.</title>
        <authorList>
            <person name="Gilroy R."/>
            <person name="Ravi A."/>
            <person name="Getino M."/>
            <person name="Pursley I."/>
            <person name="Horton D.L."/>
            <person name="Alikhan N.F."/>
            <person name="Baker D."/>
            <person name="Gharbi K."/>
            <person name="Hall N."/>
            <person name="Watson M."/>
            <person name="Adriaenssens E.M."/>
            <person name="Foster-Nyarko E."/>
            <person name="Jarju S."/>
            <person name="Secka A."/>
            <person name="Antonio M."/>
            <person name="Oren A."/>
            <person name="Chaudhuri R.R."/>
            <person name="La Ragione R."/>
            <person name="Hildebrand F."/>
            <person name="Pallen M.J."/>
        </authorList>
    </citation>
    <scope>NUCLEOTIDE SEQUENCE</scope>
    <source>
        <strain evidence="7">ChiGjej2B2-19336</strain>
    </source>
</reference>
<dbReference type="Proteomes" id="UP000698963">
    <property type="component" value="Unassembled WGS sequence"/>
</dbReference>
<sequence length="1066" mass="114290">MTAALLAFLCLPLPLHAAPEEGAAVLVAEPAPSVALPEEVLIRADVQPAPPPPMEKRSTASRLPVLSLFSQMLDEKGAFSVEEAAGKLDGFTAYDIGPLSRETGTLWLHLDLSDVKDTAPHTLWLDLGTQTPSGVSVWLSSDGRNWQSARAETAGVYELAPAGRHGQVLVRMDGLPGLWFSPALCSLPEIMHSPERLSHVLSLAFLALLGTLCLLLSLTERGEGRFWTAVLAFAAVVQGMWGIPSTPAGSMGAASFSGMFAAGVALFMLPHAGRVLMRTRLSSPSVDLLYLLFALPGACAAIVPLLPGMAWTARLLSLWPLAAVLYLVPALLLALRGVQGAAPFFFACLSMGGAAAVSLWGLLHGLENPWWGVAVSVGQAVGLLFLSSAAPHKEGPAGAQTLEMEIPERRPVEIRANTYKENSLAALRRAFRGTVEELFDEACRLDQALTRAGLDREKVDIMTHADGMVAAARKLSESALDLPAGATLPEASLQVFELRQVIQKAFASVFEEAEKKGLGLAWYVAPQLGQKFRGDVSRLTALLSLLLADAVRASSHGAVSLHVRRSGASTHPGHLQFTVADNGEELPPRGRQSMLIARAWELASAHGGDLFIDATPQGLELTFSMECAAMESDGVTEKSVPVQEGTEMSRSEAQLVILASPDGLSRQMYAHYLDDMGFCLWEARDAEEAASLYAVSPAALVLFDGNLGEEDMVQALAAIRMFEGEQSLPAAPFLLLARDDMQAERIAKAGCDEALIQPVVRKDLRAMARWLIAPTPERPVLSTQRITLAAVLAGAHSGNARMQRKAVLKGETRREAESAPEAGGEGQSFAGHTEEGASLGAEGGQPKVLSPEEQKSPQEKKSGGWLSSLFRTYPSASSQERAQEGEPEGCEVIPSRLVREEKDAEVVELLAEDVLVEESGIQELTEADLAPASEQPETPAEGEVEELIELDSSLIHAQAEEFPPERFPDKDVPAEVSEPEDSPEDMETPSERIVERLNHISEALIQGDVQAIRGGSRELSAIADRYGMHTLADMARCFRAAWEEGDVEAAAQIVEEMRAEAARLSC</sequence>
<dbReference type="SUPFAM" id="SSF55874">
    <property type="entry name" value="ATPase domain of HSP90 chaperone/DNA topoisomerase II/histidine kinase"/>
    <property type="match status" value="1"/>
</dbReference>
<feature type="transmembrane region" description="Helical" evidence="4">
    <location>
        <begin position="226"/>
        <end position="243"/>
    </location>
</feature>
<feature type="chain" id="PRO_5037251813" description="Response regulatory domain-containing protein" evidence="5">
    <location>
        <begin position="18"/>
        <end position="1066"/>
    </location>
</feature>
<evidence type="ECO:0000256" key="1">
    <source>
        <dbReference type="ARBA" id="ARBA00022553"/>
    </source>
</evidence>
<dbReference type="PANTHER" id="PTHR45339">
    <property type="entry name" value="HYBRID SIGNAL TRANSDUCTION HISTIDINE KINASE J"/>
    <property type="match status" value="1"/>
</dbReference>
<dbReference type="PANTHER" id="PTHR45339:SF5">
    <property type="entry name" value="HISTIDINE KINASE"/>
    <property type="match status" value="1"/>
</dbReference>
<name>A0A921AUC1_9BACT</name>
<feature type="transmembrane region" description="Helical" evidence="4">
    <location>
        <begin position="342"/>
        <end position="363"/>
    </location>
</feature>
<accession>A0A921AUC1</accession>
<organism evidence="7 8">
    <name type="scientific">Mailhella massiliensis</name>
    <dbReference type="NCBI Taxonomy" id="1903261"/>
    <lineage>
        <taxon>Bacteria</taxon>
        <taxon>Pseudomonadati</taxon>
        <taxon>Thermodesulfobacteriota</taxon>
        <taxon>Desulfovibrionia</taxon>
        <taxon>Desulfovibrionales</taxon>
        <taxon>Desulfovibrionaceae</taxon>
        <taxon>Mailhella</taxon>
    </lineage>
</organism>
<evidence type="ECO:0000256" key="5">
    <source>
        <dbReference type="SAM" id="SignalP"/>
    </source>
</evidence>
<dbReference type="EMBL" id="DYZA01000045">
    <property type="protein sequence ID" value="HJD96510.1"/>
    <property type="molecule type" value="Genomic_DNA"/>
</dbReference>
<keyword evidence="1 2" id="KW-0597">Phosphoprotein</keyword>
<feature type="compositionally biased region" description="Acidic residues" evidence="3">
    <location>
        <begin position="977"/>
        <end position="988"/>
    </location>
</feature>
<evidence type="ECO:0000259" key="6">
    <source>
        <dbReference type="PROSITE" id="PS50110"/>
    </source>
</evidence>
<feature type="region of interest" description="Disordered" evidence="3">
    <location>
        <begin position="925"/>
        <end position="944"/>
    </location>
</feature>
<feature type="compositionally biased region" description="Basic and acidic residues" evidence="3">
    <location>
        <begin position="963"/>
        <end position="973"/>
    </location>
</feature>
<dbReference type="SUPFAM" id="SSF52172">
    <property type="entry name" value="CheY-like"/>
    <property type="match status" value="1"/>
</dbReference>
<dbReference type="InterPro" id="IPR001789">
    <property type="entry name" value="Sig_transdc_resp-reg_receiver"/>
</dbReference>
<reference evidence="7" key="2">
    <citation type="submission" date="2021-09" db="EMBL/GenBank/DDBJ databases">
        <authorList>
            <person name="Gilroy R."/>
        </authorList>
    </citation>
    <scope>NUCLEOTIDE SEQUENCE</scope>
    <source>
        <strain evidence="7">ChiGjej2B2-19336</strain>
    </source>
</reference>
<feature type="domain" description="Response regulatory" evidence="6">
    <location>
        <begin position="655"/>
        <end position="772"/>
    </location>
</feature>
<feature type="modified residue" description="4-aspartylphosphate" evidence="2">
    <location>
        <position position="704"/>
    </location>
</feature>
<keyword evidence="4" id="KW-1133">Transmembrane helix</keyword>
<feature type="region of interest" description="Disordered" evidence="3">
    <location>
        <begin position="801"/>
        <end position="896"/>
    </location>
</feature>
<comment type="caution">
    <text evidence="7">The sequence shown here is derived from an EMBL/GenBank/DDBJ whole genome shotgun (WGS) entry which is preliminary data.</text>
</comment>
<dbReference type="GO" id="GO:0000160">
    <property type="term" value="P:phosphorelay signal transduction system"/>
    <property type="evidence" value="ECO:0007669"/>
    <property type="project" value="InterPro"/>
</dbReference>
<evidence type="ECO:0000313" key="8">
    <source>
        <dbReference type="Proteomes" id="UP000698963"/>
    </source>
</evidence>
<feature type="transmembrane region" description="Helical" evidence="4">
    <location>
        <begin position="200"/>
        <end position="219"/>
    </location>
</feature>
<feature type="signal peptide" evidence="5">
    <location>
        <begin position="1"/>
        <end position="17"/>
    </location>
</feature>
<proteinExistence type="predicted"/>
<dbReference type="PROSITE" id="PS50110">
    <property type="entry name" value="RESPONSE_REGULATORY"/>
    <property type="match status" value="1"/>
</dbReference>
<dbReference type="InterPro" id="IPR011006">
    <property type="entry name" value="CheY-like_superfamily"/>
</dbReference>
<keyword evidence="5" id="KW-0732">Signal</keyword>